<dbReference type="SMART" id="SM00857">
    <property type="entry name" value="Resolvase"/>
    <property type="match status" value="1"/>
</dbReference>
<gene>
    <name evidence="3" type="ORF">H9632_02975</name>
</gene>
<dbReference type="InterPro" id="IPR050639">
    <property type="entry name" value="SSR_resolvase"/>
</dbReference>
<dbReference type="Proteomes" id="UP000600565">
    <property type="component" value="Unassembled WGS sequence"/>
</dbReference>
<organism evidence="3 4">
    <name type="scientific">Solibacillus merdavium</name>
    <dbReference type="NCBI Taxonomy" id="2762218"/>
    <lineage>
        <taxon>Bacteria</taxon>
        <taxon>Bacillati</taxon>
        <taxon>Bacillota</taxon>
        <taxon>Bacilli</taxon>
        <taxon>Bacillales</taxon>
        <taxon>Caryophanaceae</taxon>
        <taxon>Solibacillus</taxon>
    </lineage>
</organism>
<name>A0ABR8XJ96_9BACL</name>
<reference evidence="3 4" key="1">
    <citation type="submission" date="2020-08" db="EMBL/GenBank/DDBJ databases">
        <title>A Genomic Blueprint of the Chicken Gut Microbiome.</title>
        <authorList>
            <person name="Gilroy R."/>
            <person name="Ravi A."/>
            <person name="Getino M."/>
            <person name="Pursley I."/>
            <person name="Horton D.L."/>
            <person name="Alikhan N.-F."/>
            <person name="Baker D."/>
            <person name="Gharbi K."/>
            <person name="Hall N."/>
            <person name="Watson M."/>
            <person name="Adriaenssens E.M."/>
            <person name="Foster-Nyarko E."/>
            <person name="Jarju S."/>
            <person name="Secka A."/>
            <person name="Antonio M."/>
            <person name="Oren A."/>
            <person name="Chaudhuri R."/>
            <person name="La Ragione R.M."/>
            <person name="Hildebrand F."/>
            <person name="Pallen M.J."/>
        </authorList>
    </citation>
    <scope>NUCLEOTIDE SEQUENCE [LARGE SCALE GENOMIC DNA]</scope>
    <source>
        <strain evidence="3 4">Sa1YVA6</strain>
    </source>
</reference>
<protein>
    <submittedName>
        <fullName evidence="3">Recombinase family protein</fullName>
    </submittedName>
</protein>
<dbReference type="PROSITE" id="PS51736">
    <property type="entry name" value="RECOMBINASES_3"/>
    <property type="match status" value="1"/>
</dbReference>
<dbReference type="EMBL" id="JACSPW010000002">
    <property type="protein sequence ID" value="MBD8032018.1"/>
    <property type="molecule type" value="Genomic_DNA"/>
</dbReference>
<evidence type="ECO:0000313" key="4">
    <source>
        <dbReference type="Proteomes" id="UP000600565"/>
    </source>
</evidence>
<keyword evidence="4" id="KW-1185">Reference proteome</keyword>
<comment type="similarity">
    <text evidence="1">Belongs to the site-specific recombinase resolvase family.</text>
</comment>
<dbReference type="Pfam" id="PF00239">
    <property type="entry name" value="Resolvase"/>
    <property type="match status" value="1"/>
</dbReference>
<evidence type="ECO:0000256" key="1">
    <source>
        <dbReference type="ARBA" id="ARBA00009913"/>
    </source>
</evidence>
<sequence>MTKTKAVIYCRVSTEKSAQETSLLRQQEELTKYAVTFGFKEVEIFTDQHSGYDVERDGLLDMLDYMREYKIKALFVQDETRLGRGNARMAVLHLLQKYEATVYTLNDAGPVVLNEMDTMLLEILAVVEEYQRRMHNAKIRRGMRRAVENGYQPQNNLKNRGNIEGRERKEVPVEEIVQLRQKGLTFAEIATTLSGLGIPISKATVHRRYIEYIEQLKK</sequence>
<dbReference type="SUPFAM" id="SSF53041">
    <property type="entry name" value="Resolvase-like"/>
    <property type="match status" value="1"/>
</dbReference>
<dbReference type="PANTHER" id="PTHR30461:SF26">
    <property type="entry name" value="RESOLVASE HOMOLOG YNEB"/>
    <property type="match status" value="1"/>
</dbReference>
<evidence type="ECO:0000313" key="3">
    <source>
        <dbReference type="EMBL" id="MBD8032018.1"/>
    </source>
</evidence>
<feature type="domain" description="Resolvase/invertase-type recombinase catalytic" evidence="2">
    <location>
        <begin position="5"/>
        <end position="150"/>
    </location>
</feature>
<dbReference type="InterPro" id="IPR036162">
    <property type="entry name" value="Resolvase-like_N_sf"/>
</dbReference>
<dbReference type="CDD" id="cd00338">
    <property type="entry name" value="Ser_Recombinase"/>
    <property type="match status" value="1"/>
</dbReference>
<evidence type="ECO:0000259" key="2">
    <source>
        <dbReference type="PROSITE" id="PS51736"/>
    </source>
</evidence>
<dbReference type="Gene3D" id="3.40.50.1390">
    <property type="entry name" value="Resolvase, N-terminal catalytic domain"/>
    <property type="match status" value="1"/>
</dbReference>
<dbReference type="InterPro" id="IPR006119">
    <property type="entry name" value="Resolv_N"/>
</dbReference>
<dbReference type="PANTHER" id="PTHR30461">
    <property type="entry name" value="DNA-INVERTASE FROM LAMBDOID PROPHAGE"/>
    <property type="match status" value="1"/>
</dbReference>
<dbReference type="RefSeq" id="WP_191702641.1">
    <property type="nucleotide sequence ID" value="NZ_JACSPW010000002.1"/>
</dbReference>
<accession>A0ABR8XJ96</accession>
<proteinExistence type="inferred from homology"/>
<comment type="caution">
    <text evidence="3">The sequence shown here is derived from an EMBL/GenBank/DDBJ whole genome shotgun (WGS) entry which is preliminary data.</text>
</comment>